<keyword evidence="2" id="KW-1185">Reference proteome</keyword>
<dbReference type="AlphaFoldDB" id="A0A8J7U4H1"/>
<name>A0A8J7U4H1_9BACT</name>
<dbReference type="Proteomes" id="UP000664417">
    <property type="component" value="Unassembled WGS sequence"/>
</dbReference>
<evidence type="ECO:0000313" key="1">
    <source>
        <dbReference type="EMBL" id="MBO1320642.1"/>
    </source>
</evidence>
<comment type="caution">
    <text evidence="1">The sequence shown here is derived from an EMBL/GenBank/DDBJ whole genome shotgun (WGS) entry which is preliminary data.</text>
</comment>
<protein>
    <submittedName>
        <fullName evidence="1">Uncharacterized protein</fullName>
    </submittedName>
</protein>
<reference evidence="1" key="1">
    <citation type="submission" date="2021-03" db="EMBL/GenBank/DDBJ databases">
        <authorList>
            <person name="Wang G."/>
        </authorList>
    </citation>
    <scope>NUCLEOTIDE SEQUENCE</scope>
    <source>
        <strain evidence="1">KCTC 12899</strain>
    </source>
</reference>
<proteinExistence type="predicted"/>
<dbReference type="EMBL" id="JAFREP010000018">
    <property type="protein sequence ID" value="MBO1320642.1"/>
    <property type="molecule type" value="Genomic_DNA"/>
</dbReference>
<dbReference type="RefSeq" id="WP_207860595.1">
    <property type="nucleotide sequence ID" value="NZ_JAFREP010000018.1"/>
</dbReference>
<accession>A0A8J7U4H1</accession>
<sequence>MLNMMATPLTIKTFCPETLPFHPTAWTVTVVRNNGSHMVCKDDEIGQIWIKPPRLREPNGRLINLDPQLFNGWVTVHGWTGIRQEGPFHATNLRGIIRDGQVVCLEGDLAREVRDLKVRIVESQRGRLAAASLMAG</sequence>
<organism evidence="1 2">
    <name type="scientific">Acanthopleuribacter pedis</name>
    <dbReference type="NCBI Taxonomy" id="442870"/>
    <lineage>
        <taxon>Bacteria</taxon>
        <taxon>Pseudomonadati</taxon>
        <taxon>Acidobacteriota</taxon>
        <taxon>Holophagae</taxon>
        <taxon>Acanthopleuribacterales</taxon>
        <taxon>Acanthopleuribacteraceae</taxon>
        <taxon>Acanthopleuribacter</taxon>
    </lineage>
</organism>
<evidence type="ECO:0000313" key="2">
    <source>
        <dbReference type="Proteomes" id="UP000664417"/>
    </source>
</evidence>
<gene>
    <name evidence="1" type="ORF">J3U88_19345</name>
</gene>